<dbReference type="AlphaFoldDB" id="E2BVD3"/>
<evidence type="ECO:0000256" key="2">
    <source>
        <dbReference type="ARBA" id="ARBA00002704"/>
    </source>
</evidence>
<comment type="catalytic activity">
    <reaction evidence="1">
        <text>5-hydroxyisourate + H2O = 5-hydroxy-2-oxo-4-ureido-2,5-dihydro-1H-imidazole-5-carboxylate + H(+)</text>
        <dbReference type="Rhea" id="RHEA:23736"/>
        <dbReference type="ChEBI" id="CHEBI:15377"/>
        <dbReference type="ChEBI" id="CHEBI:15378"/>
        <dbReference type="ChEBI" id="CHEBI:18072"/>
        <dbReference type="ChEBI" id="CHEBI:58639"/>
        <dbReference type="EC" id="3.5.2.17"/>
    </reaction>
</comment>
<gene>
    <name evidence="10" type="ORF">EAI_14778</name>
</gene>
<dbReference type="Gene3D" id="2.60.40.180">
    <property type="entry name" value="Transthyretin/hydroxyisourate hydrolase domain"/>
    <property type="match status" value="1"/>
</dbReference>
<dbReference type="NCBIfam" id="TIGR02962">
    <property type="entry name" value="hdxy_isourate"/>
    <property type="match status" value="1"/>
</dbReference>
<accession>E2BVD3</accession>
<dbReference type="GO" id="GO:0006144">
    <property type="term" value="P:purine nucleobase metabolic process"/>
    <property type="evidence" value="ECO:0007669"/>
    <property type="project" value="UniProtKB-KW"/>
</dbReference>
<keyword evidence="6" id="KW-0659">Purine metabolism</keyword>
<feature type="compositionally biased region" description="Acidic residues" evidence="8">
    <location>
        <begin position="21"/>
        <end position="42"/>
    </location>
</feature>
<protein>
    <recommendedName>
        <fullName evidence="5">hydroxyisourate hydrolase</fullName>
        <ecNumber evidence="5">3.5.2.17</ecNumber>
    </recommendedName>
</protein>
<dbReference type="Proteomes" id="UP000008237">
    <property type="component" value="Unassembled WGS sequence"/>
</dbReference>
<dbReference type="InterPro" id="IPR036817">
    <property type="entry name" value="Transthyretin/HIU_hydrolase_sf"/>
</dbReference>
<dbReference type="OMA" id="RIETMYP"/>
<keyword evidence="7" id="KW-0378">Hydrolase</keyword>
<dbReference type="OrthoDB" id="10265230at2759"/>
<dbReference type="CDD" id="cd05822">
    <property type="entry name" value="TLP_HIUase"/>
    <property type="match status" value="1"/>
</dbReference>
<evidence type="ECO:0000313" key="11">
    <source>
        <dbReference type="Proteomes" id="UP000008237"/>
    </source>
</evidence>
<dbReference type="PANTHER" id="PTHR10395:SF7">
    <property type="entry name" value="5-HYDROXYISOURATE HYDROLASE"/>
    <property type="match status" value="1"/>
</dbReference>
<dbReference type="Pfam" id="PF00576">
    <property type="entry name" value="Transthyretin"/>
    <property type="match status" value="1"/>
</dbReference>
<dbReference type="InterPro" id="IPR014306">
    <property type="entry name" value="Hydroxyisourate_hydrolase"/>
</dbReference>
<dbReference type="GO" id="GO:0033971">
    <property type="term" value="F:hydroxyisourate hydrolase activity"/>
    <property type="evidence" value="ECO:0007669"/>
    <property type="project" value="UniProtKB-EC"/>
</dbReference>
<evidence type="ECO:0000256" key="5">
    <source>
        <dbReference type="ARBA" id="ARBA00012609"/>
    </source>
</evidence>
<reference evidence="10 11" key="1">
    <citation type="journal article" date="2010" name="Science">
        <title>Genomic comparison of the ants Camponotus floridanus and Harpegnathos saltator.</title>
        <authorList>
            <person name="Bonasio R."/>
            <person name="Zhang G."/>
            <person name="Ye C."/>
            <person name="Mutti N.S."/>
            <person name="Fang X."/>
            <person name="Qin N."/>
            <person name="Donahue G."/>
            <person name="Yang P."/>
            <person name="Li Q."/>
            <person name="Li C."/>
            <person name="Zhang P."/>
            <person name="Huang Z."/>
            <person name="Berger S.L."/>
            <person name="Reinberg D."/>
            <person name="Wang J."/>
            <person name="Liebig J."/>
        </authorList>
    </citation>
    <scope>NUCLEOTIDE SEQUENCE [LARGE SCALE GENOMIC DNA]</scope>
    <source>
        <strain evidence="10 11">R22 G/1</strain>
    </source>
</reference>
<dbReference type="InParanoid" id="E2BVD3"/>
<feature type="region of interest" description="Disordered" evidence="8">
    <location>
        <begin position="1"/>
        <end position="70"/>
    </location>
</feature>
<dbReference type="PANTHER" id="PTHR10395">
    <property type="entry name" value="URICASE AND TRANSTHYRETIN-RELATED"/>
    <property type="match status" value="1"/>
</dbReference>
<evidence type="ECO:0000256" key="8">
    <source>
        <dbReference type="SAM" id="MobiDB-lite"/>
    </source>
</evidence>
<dbReference type="EC" id="3.5.2.17" evidence="5"/>
<comment type="function">
    <text evidence="2">Catalyzes the hydrolysis of 5-hydroxyisourate (HIU) to 2-oxo-4-hydroxy-4-carboxy-5-ureidoimidazoline (OHCU).</text>
</comment>
<comment type="subunit">
    <text evidence="4">Homotetramer.</text>
</comment>
<comment type="similarity">
    <text evidence="3">Belongs to the transthyretin family. 5-hydroxyisourate hydrolase subfamily.</text>
</comment>
<evidence type="ECO:0000259" key="9">
    <source>
        <dbReference type="Pfam" id="PF00576"/>
    </source>
</evidence>
<evidence type="ECO:0000256" key="4">
    <source>
        <dbReference type="ARBA" id="ARBA00011881"/>
    </source>
</evidence>
<sequence length="425" mass="47353">MKHQRAALLLNSTGEIKDNSQTEENEDDSEYIVERLDMEEDTTMNVQEEKLESTDVGMEEIEEKESSDTGDLCLQLHLSDEDEEKPVIKKIELSQEKCHDALAEAMAHVHGEYLDVEDADEGNVELEMVVEEEASNNIEVILPDVMTNQVKEKSKNLESGKIARRLEFKAINKKSAGKILQTDSKGDVIVASLPILETTYQLNSTPSTHEDNIIPVTAGQNRTITLTSGGKTLTLTGGTFQPGTQYVLSKIKGAKLPTLVVTDKKPIVAVNQPNLNKTVQLTTMLESTAIPSTSQQSSKSSPLKMKLPPKKLRISTHVVDTTKGLPVSGLQVSLYKLVDGRWTFMNESNTNPNGRCIDLLDHNTKSIGMGGRYKIHFDVEKYFSLRRIETMYPFIEIVFDVKNPLGHYHIPILLSPFGYSTYRGS</sequence>
<dbReference type="EMBL" id="GL450824">
    <property type="protein sequence ID" value="EFN80425.1"/>
    <property type="molecule type" value="Genomic_DNA"/>
</dbReference>
<evidence type="ECO:0000256" key="6">
    <source>
        <dbReference type="ARBA" id="ARBA00022631"/>
    </source>
</evidence>
<organism evidence="11">
    <name type="scientific">Harpegnathos saltator</name>
    <name type="common">Jerdon's jumping ant</name>
    <dbReference type="NCBI Taxonomy" id="610380"/>
    <lineage>
        <taxon>Eukaryota</taxon>
        <taxon>Metazoa</taxon>
        <taxon>Ecdysozoa</taxon>
        <taxon>Arthropoda</taxon>
        <taxon>Hexapoda</taxon>
        <taxon>Insecta</taxon>
        <taxon>Pterygota</taxon>
        <taxon>Neoptera</taxon>
        <taxon>Endopterygota</taxon>
        <taxon>Hymenoptera</taxon>
        <taxon>Apocrita</taxon>
        <taxon>Aculeata</taxon>
        <taxon>Formicoidea</taxon>
        <taxon>Formicidae</taxon>
        <taxon>Ponerinae</taxon>
        <taxon>Ponerini</taxon>
        <taxon>Harpegnathos</taxon>
    </lineage>
</organism>
<name>E2BVD3_HARSA</name>
<proteinExistence type="inferred from homology"/>
<dbReference type="InterPro" id="IPR023419">
    <property type="entry name" value="Transthyretin_CS"/>
</dbReference>
<feature type="domain" description="Transthyretin/hydroxyisourate hydrolase" evidence="9">
    <location>
        <begin position="314"/>
        <end position="424"/>
    </location>
</feature>
<evidence type="ECO:0000256" key="7">
    <source>
        <dbReference type="ARBA" id="ARBA00022801"/>
    </source>
</evidence>
<dbReference type="InterPro" id="IPR023416">
    <property type="entry name" value="Transthyretin/HIU_hydrolase_d"/>
</dbReference>
<evidence type="ECO:0000256" key="3">
    <source>
        <dbReference type="ARBA" id="ARBA00009850"/>
    </source>
</evidence>
<dbReference type="PROSITE" id="PS00769">
    <property type="entry name" value="TRANSTHYRETIN_2"/>
    <property type="match status" value="1"/>
</dbReference>
<evidence type="ECO:0000313" key="10">
    <source>
        <dbReference type="EMBL" id="EFN80425.1"/>
    </source>
</evidence>
<evidence type="ECO:0000256" key="1">
    <source>
        <dbReference type="ARBA" id="ARBA00001043"/>
    </source>
</evidence>
<keyword evidence="11" id="KW-1185">Reference proteome</keyword>
<dbReference type="SUPFAM" id="SSF49472">
    <property type="entry name" value="Transthyretin (synonym: prealbumin)"/>
    <property type="match status" value="1"/>
</dbReference>
<dbReference type="STRING" id="610380.E2BVD3"/>